<dbReference type="EMBL" id="CYRY02017482">
    <property type="protein sequence ID" value="VCW91228.1"/>
    <property type="molecule type" value="Genomic_DNA"/>
</dbReference>
<accession>A0A9X9LTX8</accession>
<gene>
    <name evidence="2" type="ORF">BN2614_LOCUS10</name>
</gene>
<organism evidence="2 3">
    <name type="scientific">Gulo gulo</name>
    <name type="common">Wolverine</name>
    <name type="synonym">Gluton</name>
    <dbReference type="NCBI Taxonomy" id="48420"/>
    <lineage>
        <taxon>Eukaryota</taxon>
        <taxon>Metazoa</taxon>
        <taxon>Chordata</taxon>
        <taxon>Craniata</taxon>
        <taxon>Vertebrata</taxon>
        <taxon>Euteleostomi</taxon>
        <taxon>Mammalia</taxon>
        <taxon>Eutheria</taxon>
        <taxon>Laurasiatheria</taxon>
        <taxon>Carnivora</taxon>
        <taxon>Caniformia</taxon>
        <taxon>Musteloidea</taxon>
        <taxon>Mustelidae</taxon>
        <taxon>Guloninae</taxon>
        <taxon>Gulo</taxon>
    </lineage>
</organism>
<dbReference type="GO" id="GO:0070062">
    <property type="term" value="C:extracellular exosome"/>
    <property type="evidence" value="ECO:0007669"/>
    <property type="project" value="TreeGrafter"/>
</dbReference>
<comment type="caution">
    <text evidence="2">The sequence shown here is derived from an EMBL/GenBank/DDBJ whole genome shotgun (WGS) entry which is preliminary data.</text>
</comment>
<evidence type="ECO:0008006" key="4">
    <source>
        <dbReference type="Google" id="ProtNLM"/>
    </source>
</evidence>
<evidence type="ECO:0000313" key="3">
    <source>
        <dbReference type="Proteomes" id="UP000269945"/>
    </source>
</evidence>
<feature type="compositionally biased region" description="Polar residues" evidence="1">
    <location>
        <begin position="13"/>
        <end position="25"/>
    </location>
</feature>
<evidence type="ECO:0000256" key="1">
    <source>
        <dbReference type="SAM" id="MobiDB-lite"/>
    </source>
</evidence>
<dbReference type="PANTHER" id="PTHR39415">
    <property type="entry name" value="PROLINE-RICH PROTEIN 27"/>
    <property type="match status" value="1"/>
</dbReference>
<dbReference type="InterPro" id="IPR033533">
    <property type="entry name" value="PRR27"/>
</dbReference>
<dbReference type="AlphaFoldDB" id="A0A9X9LTX8"/>
<keyword evidence="3" id="KW-1185">Reference proteome</keyword>
<sequence length="158" mass="16867">MNDYSGNHYPLNPSLNIPYPTSDNNFAPPFHPPGNEIPNYPGNPDPDSGVPSYPWILSSPGALPYHSPSFRITTWLSSSSPPTPPQKSSLFALPSSTLGGPFFPDSVPMPKAAEPYIATPLVPTTPPNPKLIAFEPGPLEPDDAEPAPSEHQPSTSLD</sequence>
<feature type="region of interest" description="Disordered" evidence="1">
    <location>
        <begin position="1"/>
        <end position="52"/>
    </location>
</feature>
<evidence type="ECO:0000313" key="2">
    <source>
        <dbReference type="EMBL" id="VCW91228.1"/>
    </source>
</evidence>
<proteinExistence type="predicted"/>
<name>A0A9X9LTX8_GULGU</name>
<protein>
    <recommendedName>
        <fullName evidence="4">Proline-rich protein 27</fullName>
    </recommendedName>
</protein>
<reference evidence="2 3" key="1">
    <citation type="submission" date="2018-10" db="EMBL/GenBank/DDBJ databases">
        <authorList>
            <person name="Ekblom R."/>
            <person name="Jareborg N."/>
        </authorList>
    </citation>
    <scope>NUCLEOTIDE SEQUENCE [LARGE SCALE GENOMIC DNA]</scope>
    <source>
        <tissue evidence="2">Muscle</tissue>
    </source>
</reference>
<dbReference type="Proteomes" id="UP000269945">
    <property type="component" value="Unassembled WGS sequence"/>
</dbReference>
<dbReference type="PANTHER" id="PTHR39415:SF1">
    <property type="entry name" value="PROLINE-RICH PROTEIN 27"/>
    <property type="match status" value="1"/>
</dbReference>
<feature type="region of interest" description="Disordered" evidence="1">
    <location>
        <begin position="118"/>
        <end position="158"/>
    </location>
</feature>